<feature type="coiled-coil region" evidence="1">
    <location>
        <begin position="92"/>
        <end position="119"/>
    </location>
</feature>
<feature type="region of interest" description="Disordered" evidence="2">
    <location>
        <begin position="1"/>
        <end position="38"/>
    </location>
</feature>
<keyword evidence="1" id="KW-0175">Coiled coil</keyword>
<dbReference type="EMBL" id="JACAZH010000001">
    <property type="protein sequence ID" value="KAF7377458.1"/>
    <property type="molecule type" value="Genomic_DNA"/>
</dbReference>
<protein>
    <submittedName>
        <fullName evidence="3">Uncharacterized protein</fullName>
    </submittedName>
</protein>
<organism evidence="3 4">
    <name type="scientific">Mycena sanguinolenta</name>
    <dbReference type="NCBI Taxonomy" id="230812"/>
    <lineage>
        <taxon>Eukaryota</taxon>
        <taxon>Fungi</taxon>
        <taxon>Dikarya</taxon>
        <taxon>Basidiomycota</taxon>
        <taxon>Agaricomycotina</taxon>
        <taxon>Agaricomycetes</taxon>
        <taxon>Agaricomycetidae</taxon>
        <taxon>Agaricales</taxon>
        <taxon>Marasmiineae</taxon>
        <taxon>Mycenaceae</taxon>
        <taxon>Mycena</taxon>
    </lineage>
</organism>
<reference evidence="3" key="1">
    <citation type="submission" date="2020-05" db="EMBL/GenBank/DDBJ databases">
        <title>Mycena genomes resolve the evolution of fungal bioluminescence.</title>
        <authorList>
            <person name="Tsai I.J."/>
        </authorList>
    </citation>
    <scope>NUCLEOTIDE SEQUENCE</scope>
    <source>
        <strain evidence="3">160909Yilan</strain>
    </source>
</reference>
<dbReference type="OrthoDB" id="3070390at2759"/>
<keyword evidence="4" id="KW-1185">Reference proteome</keyword>
<evidence type="ECO:0000313" key="4">
    <source>
        <dbReference type="Proteomes" id="UP000623467"/>
    </source>
</evidence>
<name>A0A8H7DM64_9AGAR</name>
<feature type="compositionally biased region" description="Basic and acidic residues" evidence="2">
    <location>
        <begin position="7"/>
        <end position="22"/>
    </location>
</feature>
<evidence type="ECO:0000256" key="2">
    <source>
        <dbReference type="SAM" id="MobiDB-lite"/>
    </source>
</evidence>
<gene>
    <name evidence="3" type="ORF">MSAN_00167600</name>
</gene>
<accession>A0A8H7DM64</accession>
<proteinExistence type="predicted"/>
<evidence type="ECO:0000313" key="3">
    <source>
        <dbReference type="EMBL" id="KAF7377458.1"/>
    </source>
</evidence>
<comment type="caution">
    <text evidence="3">The sequence shown here is derived from an EMBL/GenBank/DDBJ whole genome shotgun (WGS) entry which is preliminary data.</text>
</comment>
<evidence type="ECO:0000256" key="1">
    <source>
        <dbReference type="SAM" id="Coils"/>
    </source>
</evidence>
<dbReference type="Proteomes" id="UP000623467">
    <property type="component" value="Unassembled WGS sequence"/>
</dbReference>
<dbReference type="AlphaFoldDB" id="A0A8H7DM64"/>
<sequence>MNFSTSHDQDDRMQIDTREARKQPLKRNRYKSVPDFNNPSEVQALQHELREIRRQLNADILEERKIVETLRELGAEVESDASEIDFVTKARIEQFEAELQEERARRRRLEEVVEDIRRERKAPFVVPALLDAFLEISTLTNAALEEG</sequence>